<keyword evidence="3" id="KW-1185">Reference proteome</keyword>
<feature type="region of interest" description="Disordered" evidence="1">
    <location>
        <begin position="1"/>
        <end position="38"/>
    </location>
</feature>
<evidence type="ECO:0000313" key="3">
    <source>
        <dbReference type="Proteomes" id="UP001151760"/>
    </source>
</evidence>
<dbReference type="EMBL" id="BQNB010017996">
    <property type="protein sequence ID" value="GJT69536.1"/>
    <property type="molecule type" value="Genomic_DNA"/>
</dbReference>
<reference evidence="2" key="1">
    <citation type="journal article" date="2022" name="Int. J. Mol. Sci.">
        <title>Draft Genome of Tanacetum Coccineum: Genomic Comparison of Closely Related Tanacetum-Family Plants.</title>
        <authorList>
            <person name="Yamashiro T."/>
            <person name="Shiraishi A."/>
            <person name="Nakayama K."/>
            <person name="Satake H."/>
        </authorList>
    </citation>
    <scope>NUCLEOTIDE SEQUENCE</scope>
</reference>
<comment type="caution">
    <text evidence="2">The sequence shown here is derived from an EMBL/GenBank/DDBJ whole genome shotgun (WGS) entry which is preliminary data.</text>
</comment>
<protein>
    <submittedName>
        <fullName evidence="2">Uncharacterized protein</fullName>
    </submittedName>
</protein>
<organism evidence="2 3">
    <name type="scientific">Tanacetum coccineum</name>
    <dbReference type="NCBI Taxonomy" id="301880"/>
    <lineage>
        <taxon>Eukaryota</taxon>
        <taxon>Viridiplantae</taxon>
        <taxon>Streptophyta</taxon>
        <taxon>Embryophyta</taxon>
        <taxon>Tracheophyta</taxon>
        <taxon>Spermatophyta</taxon>
        <taxon>Magnoliopsida</taxon>
        <taxon>eudicotyledons</taxon>
        <taxon>Gunneridae</taxon>
        <taxon>Pentapetalae</taxon>
        <taxon>asterids</taxon>
        <taxon>campanulids</taxon>
        <taxon>Asterales</taxon>
        <taxon>Asteraceae</taxon>
        <taxon>Asteroideae</taxon>
        <taxon>Anthemideae</taxon>
        <taxon>Anthemidinae</taxon>
        <taxon>Tanacetum</taxon>
    </lineage>
</organism>
<proteinExistence type="predicted"/>
<reference evidence="2" key="2">
    <citation type="submission" date="2022-01" db="EMBL/GenBank/DDBJ databases">
        <authorList>
            <person name="Yamashiro T."/>
            <person name="Shiraishi A."/>
            <person name="Satake H."/>
            <person name="Nakayama K."/>
        </authorList>
    </citation>
    <scope>NUCLEOTIDE SEQUENCE</scope>
</reference>
<feature type="compositionally biased region" description="Basic and acidic residues" evidence="1">
    <location>
        <begin position="7"/>
        <end position="25"/>
    </location>
</feature>
<name>A0ABQ5G204_9ASTR</name>
<evidence type="ECO:0000313" key="2">
    <source>
        <dbReference type="EMBL" id="GJT69536.1"/>
    </source>
</evidence>
<gene>
    <name evidence="2" type="ORF">Tco_1028822</name>
</gene>
<dbReference type="Proteomes" id="UP001151760">
    <property type="component" value="Unassembled WGS sequence"/>
</dbReference>
<feature type="region of interest" description="Disordered" evidence="1">
    <location>
        <begin position="143"/>
        <end position="182"/>
    </location>
</feature>
<sequence length="182" mass="20403">MIGTFDKYNEVESKKKGKRPAIEKDSDSEDAVCAKKKRKGNKLKDNMIVAYQPEVKAKTNDRKAINARMINCDALKCMKKIFGEECTSFCASDKFSGPLLLHALIYVNSTVSKKEMKEILKDNLLKGRNLMEDNDNKLDIALAVNSDDEEDLEKDDDDEETDGDDDAPDGDNDCDNLKLVQG</sequence>
<feature type="compositionally biased region" description="Acidic residues" evidence="1">
    <location>
        <begin position="146"/>
        <end position="174"/>
    </location>
</feature>
<evidence type="ECO:0000256" key="1">
    <source>
        <dbReference type="SAM" id="MobiDB-lite"/>
    </source>
</evidence>
<accession>A0ABQ5G204</accession>